<protein>
    <submittedName>
        <fullName evidence="1">Uncharacterized protein</fullName>
    </submittedName>
</protein>
<dbReference type="RefSeq" id="WP_189133605.1">
    <property type="nucleotide sequence ID" value="NZ_BMMS01000020.1"/>
</dbReference>
<evidence type="ECO:0000313" key="1">
    <source>
        <dbReference type="EMBL" id="GGO93237.1"/>
    </source>
</evidence>
<dbReference type="AlphaFoldDB" id="A0A918DYT4"/>
<gene>
    <name evidence="1" type="ORF">GCM10012280_45300</name>
</gene>
<sequence length="124" mass="13701">MACLSLADQAVPSSGLQPIRLLTEGHGDLVDERADSAVLDEGQPFRCSTTAALLLSHGDDFDGHELRFYLFCEKGPPHGDDGAFHAGQRKTYTYNFRIPPQGLCHVLLSDRTAGKKWYTPNIER</sequence>
<name>A0A918DYT4_9ACTN</name>
<reference evidence="1" key="2">
    <citation type="submission" date="2020-09" db="EMBL/GenBank/DDBJ databases">
        <authorList>
            <person name="Sun Q."/>
            <person name="Zhou Y."/>
        </authorList>
    </citation>
    <scope>NUCLEOTIDE SEQUENCE</scope>
    <source>
        <strain evidence="1">CGMCC 4.7201</strain>
    </source>
</reference>
<dbReference type="EMBL" id="BMMS01000020">
    <property type="protein sequence ID" value="GGO93237.1"/>
    <property type="molecule type" value="Genomic_DNA"/>
</dbReference>
<evidence type="ECO:0000313" key="2">
    <source>
        <dbReference type="Proteomes" id="UP000641932"/>
    </source>
</evidence>
<dbReference type="Proteomes" id="UP000641932">
    <property type="component" value="Unassembled WGS sequence"/>
</dbReference>
<comment type="caution">
    <text evidence="1">The sequence shown here is derived from an EMBL/GenBank/DDBJ whole genome shotgun (WGS) entry which is preliminary data.</text>
</comment>
<accession>A0A918DYT4</accession>
<keyword evidence="2" id="KW-1185">Reference proteome</keyword>
<reference evidence="1" key="1">
    <citation type="journal article" date="2014" name="Int. J. Syst. Evol. Microbiol.">
        <title>Complete genome sequence of Corynebacterium casei LMG S-19264T (=DSM 44701T), isolated from a smear-ripened cheese.</title>
        <authorList>
            <consortium name="US DOE Joint Genome Institute (JGI-PGF)"/>
            <person name="Walter F."/>
            <person name="Albersmeier A."/>
            <person name="Kalinowski J."/>
            <person name="Ruckert C."/>
        </authorList>
    </citation>
    <scope>NUCLEOTIDE SEQUENCE</scope>
    <source>
        <strain evidence="1">CGMCC 4.7201</strain>
    </source>
</reference>
<organism evidence="1 2">
    <name type="scientific">Wenjunlia tyrosinilytica</name>
    <dbReference type="NCBI Taxonomy" id="1544741"/>
    <lineage>
        <taxon>Bacteria</taxon>
        <taxon>Bacillati</taxon>
        <taxon>Actinomycetota</taxon>
        <taxon>Actinomycetes</taxon>
        <taxon>Kitasatosporales</taxon>
        <taxon>Streptomycetaceae</taxon>
        <taxon>Wenjunlia</taxon>
    </lineage>
</organism>
<proteinExistence type="predicted"/>